<feature type="transmembrane region" description="Helical" evidence="1">
    <location>
        <begin position="45"/>
        <end position="72"/>
    </location>
</feature>
<dbReference type="EMBL" id="CP002039">
    <property type="protein sequence ID" value="ADJ64169.1"/>
    <property type="molecule type" value="Genomic_DNA"/>
</dbReference>
<name>D8IXR7_HERSS</name>
<keyword evidence="1" id="KW-0472">Membrane</keyword>
<protein>
    <recommendedName>
        <fullName evidence="4">Transmembrane protein</fullName>
    </recommendedName>
</protein>
<evidence type="ECO:0008006" key="4">
    <source>
        <dbReference type="Google" id="ProtNLM"/>
    </source>
</evidence>
<gene>
    <name evidence="2" type="ordered locus">Hsero_2673</name>
</gene>
<evidence type="ECO:0000313" key="2">
    <source>
        <dbReference type="EMBL" id="ADJ64169.1"/>
    </source>
</evidence>
<dbReference type="STRING" id="757424.Hsero_2673"/>
<keyword evidence="1" id="KW-1133">Transmembrane helix</keyword>
<evidence type="ECO:0000313" key="3">
    <source>
        <dbReference type="Proteomes" id="UP000000329"/>
    </source>
</evidence>
<evidence type="ECO:0000256" key="1">
    <source>
        <dbReference type="SAM" id="Phobius"/>
    </source>
</evidence>
<dbReference type="KEGG" id="hse:Hsero_2673"/>
<keyword evidence="1" id="KW-0812">Transmembrane</keyword>
<reference evidence="2 3" key="1">
    <citation type="submission" date="2010-04" db="EMBL/GenBank/DDBJ databases">
        <title>The genome of Herbaspirillum seropedicae SmR1, an endophytic, nitrogen-fixing, plant-growth promoting beta-Proteobacteria.</title>
        <authorList>
            <person name="Pedrosa F.O."/>
            <person name="Monteiro R.A."/>
            <person name="Wassem R."/>
            <person name="Cruz L.M."/>
            <person name="Ayub R.A."/>
            <person name="Colauto N.B."/>
            <person name="Fernandez M.A."/>
            <person name="Fungaro M.H.P."/>
            <person name="Grisard E.C."/>
            <person name="Hungria M."/>
            <person name="Madeira H.M.F."/>
            <person name="Nodari R.O."/>
            <person name="Osaku C.A."/>
            <person name="Petzl-Erler M.L."/>
            <person name="Terenzi H."/>
            <person name="Vieira L.G.E."/>
            <person name="Almeida M.I.M."/>
            <person name="Alves L.R."/>
            <person name="Arantes O.M.N."/>
            <person name="Balsanelli E."/>
            <person name="Barcellos F.G."/>
            <person name="Baura V.A."/>
            <person name="Binde D.R."/>
            <person name="Campo R.J."/>
            <person name="Chubatsu L.S."/>
            <person name="Chueire L.M.O."/>
            <person name="Ciferri R.R."/>
            <person name="Correa L.C."/>
            <person name="da Conceicao Silva J.L."/>
            <person name="Dabul A.N.G."/>
            <person name="Dambros B.P."/>
            <person name="Faoro H."/>
            <person name="Favetti A."/>
            <person name="Friedermann G."/>
            <person name="Furlaneto M.C."/>
            <person name="Gasques L.S."/>
            <person name="Gimenes C.C.T."/>
            <person name="Gioppo N.M.R."/>
            <person name="Glienke-Blanco C."/>
            <person name="Godoy L.P."/>
            <person name="Guerra M.P."/>
            <person name="Karp S."/>
            <person name="Kava-Cordeiro V."/>
            <person name="Margarido V.P."/>
            <person name="Mathioni S.M."/>
            <person name="Menck-Soares M.A."/>
            <person name="Murace N.K."/>
            <person name="Nicolas M.F."/>
            <person name="Oliveira C.E.C."/>
            <person name="Pagnan N.A.B."/>
            <person name="Pamphile J.A."/>
            <person name="Patussi E.V."/>
            <person name="Pereira L.F.P."/>
            <person name="Pereira-Ferrari L."/>
            <person name="Pinto F.G.S."/>
            <person name="Precoma C."/>
            <person name="Prioli A.J."/>
            <person name="Prioli S.M.A.P."/>
            <person name="Raittz R.T."/>
            <person name="Ramos H.J.O."/>
            <person name="Ribeiro E.M.S.F."/>
            <person name="Rigo L.U."/>
            <person name="Rocha C.L.M.S.C."/>
            <person name="Rocha S.N."/>
            <person name="Santos K."/>
            <person name="Satori D."/>
            <person name="Silva A.G."/>
            <person name="Simao R.C.G."/>
            <person name="Soares M.A.M."/>
            <person name="Souza E.M."/>
            <person name="Steffens M.B.R."/>
            <person name="Steindel M."/>
            <person name="Tadra-Sfeir M.Z."/>
            <person name="Takahashi E.K."/>
            <person name="Torres R.A."/>
            <person name="Valle J.S."/>
            <person name="Vernal J.I."/>
            <person name="Vilas-Boas L.A."/>
            <person name="Watanabe M.A.E."/>
            <person name="Weiss V.A."/>
            <person name="Yates M.A."/>
            <person name="Souza E.M."/>
        </authorList>
    </citation>
    <scope>NUCLEOTIDE SEQUENCE [LARGE SCALE GENOMIC DNA]</scope>
    <source>
        <strain evidence="2 3">SmR1</strain>
    </source>
</reference>
<proteinExistence type="predicted"/>
<accession>D8IXR7</accession>
<keyword evidence="3" id="KW-1185">Reference proteome</keyword>
<dbReference type="Proteomes" id="UP000000329">
    <property type="component" value="Chromosome"/>
</dbReference>
<organism evidence="2 3">
    <name type="scientific">Herbaspirillum seropedicae (strain SmR1)</name>
    <dbReference type="NCBI Taxonomy" id="757424"/>
    <lineage>
        <taxon>Bacteria</taxon>
        <taxon>Pseudomonadati</taxon>
        <taxon>Pseudomonadota</taxon>
        <taxon>Betaproteobacteria</taxon>
        <taxon>Burkholderiales</taxon>
        <taxon>Oxalobacteraceae</taxon>
        <taxon>Herbaspirillum</taxon>
    </lineage>
</organism>
<sequence>MSVEESAGSAVCTRPIDGVGSSDIFSLPHEGFERMVISVTALTGMLYWLGVFALTYLLYLVIGACAFALWLISRTTRQGGKDDEQRSLPICDRE</sequence>
<dbReference type="HOGENOM" id="CLU_2382185_0_0_4"/>
<dbReference type="AlphaFoldDB" id="D8IXR7"/>